<dbReference type="RefSeq" id="WP_354194533.1">
    <property type="nucleotide sequence ID" value="NZ_JBEPML010000006.1"/>
</dbReference>
<reference evidence="3 4" key="1">
    <citation type="submission" date="2024-06" db="EMBL/GenBank/DDBJ databases">
        <title>Genomic Encyclopedia of Type Strains, Phase IV (KMG-IV): sequencing the most valuable type-strain genomes for metagenomic binning, comparative biology and taxonomic classification.</title>
        <authorList>
            <person name="Goeker M."/>
        </authorList>
    </citation>
    <scope>NUCLEOTIDE SEQUENCE [LARGE SCALE GENOMIC DNA]</scope>
    <source>
        <strain evidence="3 4">DSM 27865</strain>
    </source>
</reference>
<comment type="caution">
    <text evidence="3">The sequence shown here is derived from an EMBL/GenBank/DDBJ whole genome shotgun (WGS) entry which is preliminary data.</text>
</comment>
<keyword evidence="3" id="KW-0675">Receptor</keyword>
<dbReference type="Pfam" id="PF03401">
    <property type="entry name" value="TctC"/>
    <property type="match status" value="1"/>
</dbReference>
<sequence length="330" mass="34706">MTKQPRKSARGIPFLIALGFTLAFSSLSAAQEWAPSKPLHLIVPYPAGGTSDTIARLIAPQLGEALGQPVVVENKTGGGGVTGTEAILRAPADGHTFGIIASSYASSVHLVPDLPYDPVKDAQPLTLVTRVGVALVTNPQFPAKTLAELLEMAKKDPGTIPYGSAGNGLSGHFAGEAMKLAANVDMVHVPYRGGAPGLNDVIAGQIPMMFNVISSVMSSVEGGKVRPLTVTSAQRSKVMPDVPTMAEAGLENVEIYEWYGLVAPAGIPPEATGRLHQELEKVLKQDAFTERMEKQGIEVVANSPEDFATFISGEIERFGALVKSANITLD</sequence>
<dbReference type="PANTHER" id="PTHR42928">
    <property type="entry name" value="TRICARBOXYLATE-BINDING PROTEIN"/>
    <property type="match status" value="1"/>
</dbReference>
<dbReference type="Gene3D" id="3.40.190.10">
    <property type="entry name" value="Periplasmic binding protein-like II"/>
    <property type="match status" value="1"/>
</dbReference>
<evidence type="ECO:0000313" key="3">
    <source>
        <dbReference type="EMBL" id="MET3791971.1"/>
    </source>
</evidence>
<gene>
    <name evidence="3" type="ORF">ABID37_002181</name>
</gene>
<evidence type="ECO:0000256" key="1">
    <source>
        <dbReference type="ARBA" id="ARBA00006987"/>
    </source>
</evidence>
<evidence type="ECO:0000256" key="2">
    <source>
        <dbReference type="SAM" id="SignalP"/>
    </source>
</evidence>
<accession>A0ABV2MYU7</accession>
<proteinExistence type="inferred from homology"/>
<dbReference type="PIRSF" id="PIRSF017082">
    <property type="entry name" value="YflP"/>
    <property type="match status" value="1"/>
</dbReference>
<dbReference type="InterPro" id="IPR042100">
    <property type="entry name" value="Bug_dom1"/>
</dbReference>
<dbReference type="PANTHER" id="PTHR42928:SF5">
    <property type="entry name" value="BLR1237 PROTEIN"/>
    <property type="match status" value="1"/>
</dbReference>
<dbReference type="Proteomes" id="UP001549076">
    <property type="component" value="Unassembled WGS sequence"/>
</dbReference>
<name>A0ABV2MYU7_9HYPH</name>
<dbReference type="SUPFAM" id="SSF53850">
    <property type="entry name" value="Periplasmic binding protein-like II"/>
    <property type="match status" value="1"/>
</dbReference>
<feature type="chain" id="PRO_5047301126" evidence="2">
    <location>
        <begin position="30"/>
        <end position="330"/>
    </location>
</feature>
<keyword evidence="2" id="KW-0732">Signal</keyword>
<feature type="signal peptide" evidence="2">
    <location>
        <begin position="1"/>
        <end position="29"/>
    </location>
</feature>
<evidence type="ECO:0000313" key="4">
    <source>
        <dbReference type="Proteomes" id="UP001549076"/>
    </source>
</evidence>
<dbReference type="InterPro" id="IPR005064">
    <property type="entry name" value="BUG"/>
</dbReference>
<protein>
    <submittedName>
        <fullName evidence="3">Tripartite-type tricarboxylate transporter receptor subunit TctC</fullName>
    </submittedName>
</protein>
<dbReference type="Gene3D" id="3.40.190.150">
    <property type="entry name" value="Bordetella uptake gene, domain 1"/>
    <property type="match status" value="1"/>
</dbReference>
<keyword evidence="4" id="KW-1185">Reference proteome</keyword>
<organism evidence="3 4">
    <name type="scientific">Aquamicrobium terrae</name>
    <dbReference type="NCBI Taxonomy" id="1324945"/>
    <lineage>
        <taxon>Bacteria</taxon>
        <taxon>Pseudomonadati</taxon>
        <taxon>Pseudomonadota</taxon>
        <taxon>Alphaproteobacteria</taxon>
        <taxon>Hyphomicrobiales</taxon>
        <taxon>Phyllobacteriaceae</taxon>
        <taxon>Aquamicrobium</taxon>
    </lineage>
</organism>
<dbReference type="CDD" id="cd13578">
    <property type="entry name" value="PBP2_Bug27"/>
    <property type="match status" value="1"/>
</dbReference>
<dbReference type="EMBL" id="JBEPML010000006">
    <property type="protein sequence ID" value="MET3791971.1"/>
    <property type="molecule type" value="Genomic_DNA"/>
</dbReference>
<comment type="similarity">
    <text evidence="1">Belongs to the UPF0065 (bug) family.</text>
</comment>